<evidence type="ECO:0000313" key="2">
    <source>
        <dbReference type="EMBL" id="KAG9244923.1"/>
    </source>
</evidence>
<protein>
    <submittedName>
        <fullName evidence="2">Caffeine-induced death protein 2</fullName>
    </submittedName>
</protein>
<dbReference type="PANTHER" id="PTHR31905">
    <property type="entry name" value="COILED-COIL DOMAIN-CONTAINING PROTEIN 58"/>
    <property type="match status" value="1"/>
</dbReference>
<dbReference type="AlphaFoldDB" id="A0A9P7Z4U2"/>
<dbReference type="Proteomes" id="UP000887226">
    <property type="component" value="Unassembled WGS sequence"/>
</dbReference>
<name>A0A9P7Z4U2_9HELO</name>
<comment type="similarity">
    <text evidence="1">Belongs to the MIX23 family.</text>
</comment>
<dbReference type="InterPro" id="IPR019171">
    <property type="entry name" value="MIX23"/>
</dbReference>
<evidence type="ECO:0000256" key="1">
    <source>
        <dbReference type="ARBA" id="ARBA00024204"/>
    </source>
</evidence>
<keyword evidence="3" id="KW-1185">Reference proteome</keyword>
<dbReference type="PANTHER" id="PTHR31905:SF2">
    <property type="entry name" value="PROTEIN MIX23"/>
    <property type="match status" value="1"/>
</dbReference>
<sequence>MSTNHLPPPKLIPQFCFSTVALRVSRSIDDTITPQLNALLPQSKYFAGSSRSPLCTQPRQISPSSCENFKTKVLFPYWQARADVLNYCASVATSPDPDDPELVLRQVESERAKERIVDERSDPYSGCFFSKEARTEMLASTVRQERSVEGIIRMRTWKLVGERCGEDGRDWETALDEWRKASEKR</sequence>
<dbReference type="OrthoDB" id="5593818at2759"/>
<proteinExistence type="inferred from homology"/>
<dbReference type="GO" id="GO:0005758">
    <property type="term" value="C:mitochondrial intermembrane space"/>
    <property type="evidence" value="ECO:0007669"/>
    <property type="project" value="InterPro"/>
</dbReference>
<dbReference type="EMBL" id="MU253875">
    <property type="protein sequence ID" value="KAG9244923.1"/>
    <property type="molecule type" value="Genomic_DNA"/>
</dbReference>
<dbReference type="Pfam" id="PF09774">
    <property type="entry name" value="MIX23"/>
    <property type="match status" value="1"/>
</dbReference>
<comment type="caution">
    <text evidence="2">The sequence shown here is derived from an EMBL/GenBank/DDBJ whole genome shotgun (WGS) entry which is preliminary data.</text>
</comment>
<evidence type="ECO:0000313" key="3">
    <source>
        <dbReference type="Proteomes" id="UP000887226"/>
    </source>
</evidence>
<accession>A0A9P7Z4U2</accession>
<gene>
    <name evidence="2" type="ORF">BJ878DRAFT_534254</name>
</gene>
<reference evidence="2" key="1">
    <citation type="journal article" date="2021" name="IMA Fungus">
        <title>Genomic characterization of three marine fungi, including Emericellopsis atlantica sp. nov. with signatures of a generalist lifestyle and marine biomass degradation.</title>
        <authorList>
            <person name="Hagestad O.C."/>
            <person name="Hou L."/>
            <person name="Andersen J.H."/>
            <person name="Hansen E.H."/>
            <person name="Altermark B."/>
            <person name="Li C."/>
            <person name="Kuhnert E."/>
            <person name="Cox R.J."/>
            <person name="Crous P.W."/>
            <person name="Spatafora J.W."/>
            <person name="Lail K."/>
            <person name="Amirebrahimi M."/>
            <person name="Lipzen A."/>
            <person name="Pangilinan J."/>
            <person name="Andreopoulos W."/>
            <person name="Hayes R.D."/>
            <person name="Ng V."/>
            <person name="Grigoriev I.V."/>
            <person name="Jackson S.A."/>
            <person name="Sutton T.D.S."/>
            <person name="Dobson A.D.W."/>
            <person name="Rama T."/>
        </authorList>
    </citation>
    <scope>NUCLEOTIDE SEQUENCE</scope>
    <source>
        <strain evidence="2">TRa3180A</strain>
    </source>
</reference>
<organism evidence="2 3">
    <name type="scientific">Calycina marina</name>
    <dbReference type="NCBI Taxonomy" id="1763456"/>
    <lineage>
        <taxon>Eukaryota</taxon>
        <taxon>Fungi</taxon>
        <taxon>Dikarya</taxon>
        <taxon>Ascomycota</taxon>
        <taxon>Pezizomycotina</taxon>
        <taxon>Leotiomycetes</taxon>
        <taxon>Helotiales</taxon>
        <taxon>Pezizellaceae</taxon>
        <taxon>Calycina</taxon>
    </lineage>
</organism>